<feature type="domain" description="HTH araC/xylS-type" evidence="4">
    <location>
        <begin position="190"/>
        <end position="265"/>
    </location>
</feature>
<dbReference type="SUPFAM" id="SSF46689">
    <property type="entry name" value="Homeodomain-like"/>
    <property type="match status" value="1"/>
</dbReference>
<dbReference type="Pfam" id="PF12833">
    <property type="entry name" value="HTH_18"/>
    <property type="match status" value="1"/>
</dbReference>
<dbReference type="InterPro" id="IPR046532">
    <property type="entry name" value="DUF6597"/>
</dbReference>
<dbReference type="PANTHER" id="PTHR46796">
    <property type="entry name" value="HTH-TYPE TRANSCRIPTIONAL ACTIVATOR RHAS-RELATED"/>
    <property type="match status" value="1"/>
</dbReference>
<dbReference type="AlphaFoldDB" id="A0AAE7D529"/>
<evidence type="ECO:0000313" key="7">
    <source>
        <dbReference type="Proteomes" id="UP000502421"/>
    </source>
</evidence>
<dbReference type="InterPro" id="IPR009057">
    <property type="entry name" value="Homeodomain-like_sf"/>
</dbReference>
<dbReference type="Gene3D" id="1.10.10.60">
    <property type="entry name" value="Homeodomain-like"/>
    <property type="match status" value="1"/>
</dbReference>
<dbReference type="PANTHER" id="PTHR46796:SF13">
    <property type="entry name" value="HTH-TYPE TRANSCRIPTIONAL ACTIVATOR RHAS"/>
    <property type="match status" value="1"/>
</dbReference>
<reference evidence="7" key="1">
    <citation type="submission" date="2020-04" db="EMBL/GenBank/DDBJ databases">
        <authorList>
            <person name="Kittiwongwattana C."/>
        </authorList>
    </citation>
    <scope>NUCLEOTIDE SEQUENCE [LARGE SCALE GENOMIC DNA]</scope>
    <source>
        <strain evidence="6 8">1303</strain>
        <strain evidence="7">1310</strain>
    </source>
</reference>
<sequence>MNRSSYKITRPDTEIRGLVDYFWEGEVCLDSTRQTSFEYLAPASTAVDLIFFNKGYFKDSLSEKTIAQNGIIYGQKASFNRYSTTSKQATIFGIKLKSSFVFHMLRVPASEITGHQVDLRTLLGCSGDRLTELILSSHSMEEKADTFTRFLKGQQREVQTKFRALEKLIASVDFLAEPSEISNQLGSFFLSRRQFERDFKTLTGFSVRKFSRLKRFELFFQAIQSNQLTSSFTQAAYQFGYYDQAHLNRDFKEFTGVSPKRYADTFLR</sequence>
<evidence type="ECO:0000313" key="8">
    <source>
        <dbReference type="Proteomes" id="UP000503144"/>
    </source>
</evidence>
<dbReference type="Proteomes" id="UP000503144">
    <property type="component" value="Chromosome"/>
</dbReference>
<dbReference type="EMBL" id="CP051204">
    <property type="protein sequence ID" value="QJB36661.1"/>
    <property type="molecule type" value="Genomic_DNA"/>
</dbReference>
<dbReference type="InterPro" id="IPR018060">
    <property type="entry name" value="HTH_AraC"/>
</dbReference>
<keyword evidence="3" id="KW-0804">Transcription</keyword>
<dbReference type="InterPro" id="IPR050204">
    <property type="entry name" value="AraC_XylS_family_regulators"/>
</dbReference>
<reference evidence="5" key="2">
    <citation type="submission" date="2020-09" db="EMBL/GenBank/DDBJ databases">
        <authorList>
            <person name="Kittiwongwattana C."/>
        </authorList>
    </citation>
    <scope>NUCLEOTIDE SEQUENCE</scope>
    <source>
        <strain evidence="8">1303</strain>
        <strain evidence="5">1310</strain>
    </source>
</reference>
<dbReference type="SMART" id="SM00342">
    <property type="entry name" value="HTH_ARAC"/>
    <property type="match status" value="1"/>
</dbReference>
<proteinExistence type="predicted"/>
<accession>A0AAE7D529</accession>
<dbReference type="RefSeq" id="WP_168802449.1">
    <property type="nucleotide sequence ID" value="NZ_CP051204.2"/>
</dbReference>
<keyword evidence="8" id="KW-1185">Reference proteome</keyword>
<dbReference type="Proteomes" id="UP000502421">
    <property type="component" value="Chromosome"/>
</dbReference>
<evidence type="ECO:0000256" key="3">
    <source>
        <dbReference type="ARBA" id="ARBA00023163"/>
    </source>
</evidence>
<evidence type="ECO:0000313" key="6">
    <source>
        <dbReference type="EMBL" id="QJB36661.1"/>
    </source>
</evidence>
<dbReference type="GO" id="GO:0003700">
    <property type="term" value="F:DNA-binding transcription factor activity"/>
    <property type="evidence" value="ECO:0007669"/>
    <property type="project" value="InterPro"/>
</dbReference>
<dbReference type="EMBL" id="CP051205">
    <property type="protein sequence ID" value="QJB30163.1"/>
    <property type="molecule type" value="Genomic_DNA"/>
</dbReference>
<evidence type="ECO:0000259" key="4">
    <source>
        <dbReference type="PROSITE" id="PS01124"/>
    </source>
</evidence>
<evidence type="ECO:0000256" key="1">
    <source>
        <dbReference type="ARBA" id="ARBA00023015"/>
    </source>
</evidence>
<gene>
    <name evidence="6" type="ORF">HF324_01795</name>
    <name evidence="5" type="ORF">HF329_02085</name>
</gene>
<dbReference type="PROSITE" id="PS01124">
    <property type="entry name" value="HTH_ARAC_FAMILY_2"/>
    <property type="match status" value="1"/>
</dbReference>
<name>A0AAE7D529_9BACT</name>
<organism evidence="5 7">
    <name type="scientific">Chitinophaga oryzae</name>
    <dbReference type="NCBI Taxonomy" id="2725414"/>
    <lineage>
        <taxon>Bacteria</taxon>
        <taxon>Pseudomonadati</taxon>
        <taxon>Bacteroidota</taxon>
        <taxon>Chitinophagia</taxon>
        <taxon>Chitinophagales</taxon>
        <taxon>Chitinophagaceae</taxon>
        <taxon>Chitinophaga</taxon>
    </lineage>
</organism>
<keyword evidence="1" id="KW-0805">Transcription regulation</keyword>
<dbReference type="Pfam" id="PF20240">
    <property type="entry name" value="DUF6597"/>
    <property type="match status" value="1"/>
</dbReference>
<keyword evidence="2" id="KW-0238">DNA-binding</keyword>
<evidence type="ECO:0000256" key="2">
    <source>
        <dbReference type="ARBA" id="ARBA00023125"/>
    </source>
</evidence>
<evidence type="ECO:0000313" key="5">
    <source>
        <dbReference type="EMBL" id="QJB30163.1"/>
    </source>
</evidence>
<dbReference type="GO" id="GO:0043565">
    <property type="term" value="F:sequence-specific DNA binding"/>
    <property type="evidence" value="ECO:0007669"/>
    <property type="project" value="InterPro"/>
</dbReference>
<protein>
    <submittedName>
        <fullName evidence="5">AraC family transcriptional regulator</fullName>
    </submittedName>
</protein>
<dbReference type="KEGG" id="coy:HF329_02085"/>